<dbReference type="GO" id="GO:0000978">
    <property type="term" value="F:RNA polymerase II cis-regulatory region sequence-specific DNA binding"/>
    <property type="evidence" value="ECO:0007669"/>
    <property type="project" value="TreeGrafter"/>
</dbReference>
<evidence type="ECO:0000256" key="4">
    <source>
        <dbReference type="ARBA" id="ARBA00022771"/>
    </source>
</evidence>
<evidence type="ECO:0000259" key="9">
    <source>
        <dbReference type="PROSITE" id="PS50157"/>
    </source>
</evidence>
<dbReference type="SMART" id="SM00355">
    <property type="entry name" value="ZnF_C2H2"/>
    <property type="match status" value="2"/>
</dbReference>
<sequence>MVDLSGQRPFSCAFCTKAFKHKHHLTEHERLHTGEKPFKCQRCGKRFSHSGSYSQHMSLRYRYCQASGVETK</sequence>
<dbReference type="PROSITE" id="PS50157">
    <property type="entry name" value="ZINC_FINGER_C2H2_2"/>
    <property type="match status" value="2"/>
</dbReference>
<dbReference type="GO" id="GO:0045892">
    <property type="term" value="P:negative regulation of DNA-templated transcription"/>
    <property type="evidence" value="ECO:0007669"/>
    <property type="project" value="UniProtKB-ARBA"/>
</dbReference>
<evidence type="ECO:0000313" key="12">
    <source>
        <dbReference type="WBParaSite" id="TASK_0000264301-mRNA-1"/>
    </source>
</evidence>
<keyword evidence="6" id="KW-0238">DNA-binding</keyword>
<protein>
    <submittedName>
        <fullName evidence="12">C2H2-type domain-containing protein</fullName>
    </submittedName>
</protein>
<dbReference type="Gene3D" id="3.30.160.60">
    <property type="entry name" value="Classic Zinc Finger"/>
    <property type="match status" value="2"/>
</dbReference>
<keyword evidence="2" id="KW-0479">Metal-binding</keyword>
<dbReference type="FunFam" id="3.30.160.60:FF:000013">
    <property type="entry name" value="Putative zinc finger E-box-binding homeobox 2"/>
    <property type="match status" value="1"/>
</dbReference>
<dbReference type="GO" id="GO:0005634">
    <property type="term" value="C:nucleus"/>
    <property type="evidence" value="ECO:0007669"/>
    <property type="project" value="UniProtKB-SubCell"/>
</dbReference>
<dbReference type="InterPro" id="IPR036236">
    <property type="entry name" value="Znf_C2H2_sf"/>
</dbReference>
<dbReference type="GO" id="GO:0000981">
    <property type="term" value="F:DNA-binding transcription factor activity, RNA polymerase II-specific"/>
    <property type="evidence" value="ECO:0007669"/>
    <property type="project" value="TreeGrafter"/>
</dbReference>
<dbReference type="PANTHER" id="PTHR24391:SF27">
    <property type="entry name" value="ZINC FINGER PROTEIN 1"/>
    <property type="match status" value="1"/>
</dbReference>
<evidence type="ECO:0000256" key="7">
    <source>
        <dbReference type="ARBA" id="ARBA00023242"/>
    </source>
</evidence>
<dbReference type="AlphaFoldDB" id="A0A0R3VYZ9"/>
<keyword evidence="4 8" id="KW-0863">Zinc-finger</keyword>
<evidence type="ECO:0000313" key="10">
    <source>
        <dbReference type="EMBL" id="VDK25726.1"/>
    </source>
</evidence>
<dbReference type="STRING" id="60517.A0A0R3VYZ9"/>
<dbReference type="SUPFAM" id="SSF57667">
    <property type="entry name" value="beta-beta-alpha zinc fingers"/>
    <property type="match status" value="1"/>
</dbReference>
<proteinExistence type="predicted"/>
<evidence type="ECO:0000256" key="6">
    <source>
        <dbReference type="ARBA" id="ARBA00023125"/>
    </source>
</evidence>
<organism evidence="12">
    <name type="scientific">Taenia asiatica</name>
    <name type="common">Asian tapeworm</name>
    <dbReference type="NCBI Taxonomy" id="60517"/>
    <lineage>
        <taxon>Eukaryota</taxon>
        <taxon>Metazoa</taxon>
        <taxon>Spiralia</taxon>
        <taxon>Lophotrochozoa</taxon>
        <taxon>Platyhelminthes</taxon>
        <taxon>Cestoda</taxon>
        <taxon>Eucestoda</taxon>
        <taxon>Cyclophyllidea</taxon>
        <taxon>Taeniidae</taxon>
        <taxon>Taenia</taxon>
    </lineage>
</organism>
<dbReference type="GO" id="GO:0008270">
    <property type="term" value="F:zinc ion binding"/>
    <property type="evidence" value="ECO:0007669"/>
    <property type="project" value="UniProtKB-KW"/>
</dbReference>
<dbReference type="InterPro" id="IPR051574">
    <property type="entry name" value="ZnF_E-box_Homeobox"/>
</dbReference>
<evidence type="ECO:0000256" key="8">
    <source>
        <dbReference type="PROSITE-ProRule" id="PRU00042"/>
    </source>
</evidence>
<feature type="domain" description="C2H2-type" evidence="9">
    <location>
        <begin position="10"/>
        <end position="37"/>
    </location>
</feature>
<comment type="subcellular location">
    <subcellularLocation>
        <location evidence="1">Nucleus</location>
    </subcellularLocation>
</comment>
<keyword evidence="5" id="KW-0862">Zinc</keyword>
<evidence type="ECO:0000256" key="5">
    <source>
        <dbReference type="ARBA" id="ARBA00022833"/>
    </source>
</evidence>
<keyword evidence="3" id="KW-0677">Repeat</keyword>
<accession>A0A0R3VYZ9</accession>
<dbReference type="PROSITE" id="PS00028">
    <property type="entry name" value="ZINC_FINGER_C2H2_1"/>
    <property type="match status" value="1"/>
</dbReference>
<evidence type="ECO:0000313" key="11">
    <source>
        <dbReference type="Proteomes" id="UP000282613"/>
    </source>
</evidence>
<dbReference type="InterPro" id="IPR013087">
    <property type="entry name" value="Znf_C2H2_type"/>
</dbReference>
<evidence type="ECO:0000256" key="2">
    <source>
        <dbReference type="ARBA" id="ARBA00022723"/>
    </source>
</evidence>
<gene>
    <name evidence="10" type="ORF">TASK_LOCUS2644</name>
</gene>
<name>A0A0R3VYZ9_TAEAS</name>
<keyword evidence="11" id="KW-1185">Reference proteome</keyword>
<evidence type="ECO:0000256" key="1">
    <source>
        <dbReference type="ARBA" id="ARBA00004123"/>
    </source>
</evidence>
<dbReference type="WBParaSite" id="TASK_0000264301-mRNA-1">
    <property type="protein sequence ID" value="TASK_0000264301-mRNA-1"/>
    <property type="gene ID" value="TASK_0000264301"/>
</dbReference>
<reference evidence="12" key="1">
    <citation type="submission" date="2017-02" db="UniProtKB">
        <authorList>
            <consortium name="WormBaseParasite"/>
        </authorList>
    </citation>
    <scope>IDENTIFICATION</scope>
</reference>
<dbReference type="PANTHER" id="PTHR24391">
    <property type="entry name" value="HISTONE H4 TRANSCRIPTION FACTOR-RELATED"/>
    <property type="match status" value="1"/>
</dbReference>
<keyword evidence="7" id="KW-0539">Nucleus</keyword>
<dbReference type="Proteomes" id="UP000282613">
    <property type="component" value="Unassembled WGS sequence"/>
</dbReference>
<dbReference type="Pfam" id="PF00096">
    <property type="entry name" value="zf-C2H2"/>
    <property type="match status" value="2"/>
</dbReference>
<evidence type="ECO:0000256" key="3">
    <source>
        <dbReference type="ARBA" id="ARBA00022737"/>
    </source>
</evidence>
<dbReference type="FunFam" id="3.30.160.60:FF:000145">
    <property type="entry name" value="Zinc finger protein 574"/>
    <property type="match status" value="1"/>
</dbReference>
<reference evidence="10 11" key="2">
    <citation type="submission" date="2018-11" db="EMBL/GenBank/DDBJ databases">
        <authorList>
            <consortium name="Pathogen Informatics"/>
        </authorList>
    </citation>
    <scope>NUCLEOTIDE SEQUENCE [LARGE SCALE GENOMIC DNA]</scope>
</reference>
<dbReference type="EMBL" id="UYRS01002343">
    <property type="protein sequence ID" value="VDK25726.1"/>
    <property type="molecule type" value="Genomic_DNA"/>
</dbReference>
<feature type="domain" description="C2H2-type" evidence="9">
    <location>
        <begin position="38"/>
        <end position="57"/>
    </location>
</feature>
<dbReference type="OrthoDB" id="427030at2759"/>